<organism evidence="1 2">
    <name type="scientific">Isoalcanivorax pacificus W11-5</name>
    <dbReference type="NCBI Taxonomy" id="391936"/>
    <lineage>
        <taxon>Bacteria</taxon>
        <taxon>Pseudomonadati</taxon>
        <taxon>Pseudomonadota</taxon>
        <taxon>Gammaproteobacteria</taxon>
        <taxon>Oceanospirillales</taxon>
        <taxon>Alcanivoracaceae</taxon>
        <taxon>Isoalcanivorax</taxon>
    </lineage>
</organism>
<reference evidence="1 2" key="1">
    <citation type="journal article" date="2012" name="J. Bacteriol.">
        <title>Genome sequence of an alkane-degrading bacterium, Alcanivorax pacificus type strain W11-5, isolated from deep sea sediment.</title>
        <authorList>
            <person name="Lai Q."/>
            <person name="Shao Z."/>
        </authorList>
    </citation>
    <scope>NUCLEOTIDE SEQUENCE [LARGE SCALE GENOMIC DNA]</scope>
    <source>
        <strain evidence="1 2">W11-5</strain>
    </source>
</reference>
<sequence>MAGLVFILASQCYEDLDVGLEVQDLLFVIGLGDYDGIVSQNNMIPITQDWALGALYEFSFHINDPDICQGLGR</sequence>
<dbReference type="KEGG" id="apac:S7S_18210"/>
<dbReference type="EMBL" id="CP004387">
    <property type="protein sequence ID" value="AJD50054.1"/>
    <property type="molecule type" value="Genomic_DNA"/>
</dbReference>
<evidence type="ECO:0000313" key="2">
    <source>
        <dbReference type="Proteomes" id="UP000006764"/>
    </source>
</evidence>
<proteinExistence type="predicted"/>
<evidence type="ECO:0000313" key="1">
    <source>
        <dbReference type="EMBL" id="AJD50054.1"/>
    </source>
</evidence>
<gene>
    <name evidence="1" type="ORF">S7S_18210</name>
</gene>
<name>A0A0B4XNW5_9GAMM</name>
<dbReference type="AlphaFoldDB" id="A0A0B4XNW5"/>
<keyword evidence="2" id="KW-1185">Reference proteome</keyword>
<protein>
    <submittedName>
        <fullName evidence="1">Uncharacterized protein</fullName>
    </submittedName>
</protein>
<dbReference type="HOGENOM" id="CLU_2696304_0_0_6"/>
<accession>A0A0B4XNW5</accession>
<dbReference type="Proteomes" id="UP000006764">
    <property type="component" value="Chromosome"/>
</dbReference>